<protein>
    <recommendedName>
        <fullName evidence="2">ribonuclease H</fullName>
        <ecNumber evidence="2">3.1.26.4</ecNumber>
    </recommendedName>
</protein>
<keyword evidence="5" id="KW-0695">RNA-directed DNA polymerase</keyword>
<evidence type="ECO:0000313" key="5">
    <source>
        <dbReference type="RefSeq" id="XP_015279005.1"/>
    </source>
</evidence>
<dbReference type="Pfam" id="PF00078">
    <property type="entry name" value="RVT_1"/>
    <property type="match status" value="1"/>
</dbReference>
<dbReference type="InterPro" id="IPR053134">
    <property type="entry name" value="RNA-dir_DNA_polymerase"/>
</dbReference>
<dbReference type="Proteomes" id="UP000694871">
    <property type="component" value="Unplaced"/>
</dbReference>
<dbReference type="EC" id="3.1.26.4" evidence="2"/>
<comment type="similarity">
    <text evidence="1">Belongs to the beta type-B retroviral polymerase family. HERV class-II K(HML-2) pol subfamily.</text>
</comment>
<dbReference type="Gene3D" id="3.30.70.270">
    <property type="match status" value="1"/>
</dbReference>
<dbReference type="InterPro" id="IPR043502">
    <property type="entry name" value="DNA/RNA_pol_sf"/>
</dbReference>
<sequence>MGRLYPMAEPELATLRDYHEKNLARGFIRPSTSPLSSPVLFVKKKTGDLRRCNDYRALNKITIRDCYPLPLIPELLDHLKGAQIYTKLYLQGTYNVVCIKAGDEWKTAFGTRYGQYEHLVMPFSLTNAPAVFQRFMNDVFRDLLDWFIIIYLDDILVYSASLTQHTEHVQQVFQRL</sequence>
<evidence type="ECO:0000259" key="3">
    <source>
        <dbReference type="PROSITE" id="PS50878"/>
    </source>
</evidence>
<accession>A0ABM1KZ68</accession>
<dbReference type="RefSeq" id="XP_015279005.1">
    <property type="nucleotide sequence ID" value="XM_015423519.1"/>
</dbReference>
<dbReference type="PANTHER" id="PTHR24559:SF440">
    <property type="entry name" value="RIBONUCLEASE H"/>
    <property type="match status" value="1"/>
</dbReference>
<feature type="domain" description="Reverse transcriptase" evidence="3">
    <location>
        <begin position="23"/>
        <end position="176"/>
    </location>
</feature>
<dbReference type="PROSITE" id="PS50878">
    <property type="entry name" value="RT_POL"/>
    <property type="match status" value="1"/>
</dbReference>
<dbReference type="SUPFAM" id="SSF56672">
    <property type="entry name" value="DNA/RNA polymerases"/>
    <property type="match status" value="1"/>
</dbReference>
<dbReference type="PANTHER" id="PTHR24559">
    <property type="entry name" value="TRANSPOSON TY3-I GAG-POL POLYPROTEIN"/>
    <property type="match status" value="1"/>
</dbReference>
<keyword evidence="4" id="KW-1185">Reference proteome</keyword>
<proteinExistence type="inferred from homology"/>
<evidence type="ECO:0000256" key="2">
    <source>
        <dbReference type="ARBA" id="ARBA00012180"/>
    </source>
</evidence>
<keyword evidence="5" id="KW-0808">Transferase</keyword>
<name>A0ABM1KZ68_GEKJA</name>
<evidence type="ECO:0000256" key="1">
    <source>
        <dbReference type="ARBA" id="ARBA00010879"/>
    </source>
</evidence>
<dbReference type="InterPro" id="IPR043128">
    <property type="entry name" value="Rev_trsase/Diguanyl_cyclase"/>
</dbReference>
<organism evidence="4 5">
    <name type="scientific">Gekko japonicus</name>
    <name type="common">Schlegel's Japanese gecko</name>
    <dbReference type="NCBI Taxonomy" id="146911"/>
    <lineage>
        <taxon>Eukaryota</taxon>
        <taxon>Metazoa</taxon>
        <taxon>Chordata</taxon>
        <taxon>Craniata</taxon>
        <taxon>Vertebrata</taxon>
        <taxon>Euteleostomi</taxon>
        <taxon>Lepidosauria</taxon>
        <taxon>Squamata</taxon>
        <taxon>Bifurcata</taxon>
        <taxon>Gekkota</taxon>
        <taxon>Gekkonidae</taxon>
        <taxon>Gekkoninae</taxon>
        <taxon>Gekko</taxon>
    </lineage>
</organism>
<dbReference type="GO" id="GO:0003964">
    <property type="term" value="F:RNA-directed DNA polymerase activity"/>
    <property type="evidence" value="ECO:0007669"/>
    <property type="project" value="UniProtKB-KW"/>
</dbReference>
<reference evidence="5" key="1">
    <citation type="submission" date="2025-08" db="UniProtKB">
        <authorList>
            <consortium name="RefSeq"/>
        </authorList>
    </citation>
    <scope>IDENTIFICATION</scope>
</reference>
<dbReference type="GeneID" id="107120748"/>
<gene>
    <name evidence="5" type="primary">LOC107120748</name>
</gene>
<keyword evidence="5" id="KW-0548">Nucleotidyltransferase</keyword>
<dbReference type="Gene3D" id="3.10.10.10">
    <property type="entry name" value="HIV Type 1 Reverse Transcriptase, subunit A, domain 1"/>
    <property type="match status" value="1"/>
</dbReference>
<dbReference type="InterPro" id="IPR000477">
    <property type="entry name" value="RT_dom"/>
</dbReference>
<evidence type="ECO:0000313" key="4">
    <source>
        <dbReference type="Proteomes" id="UP000694871"/>
    </source>
</evidence>
<dbReference type="CDD" id="cd01647">
    <property type="entry name" value="RT_LTR"/>
    <property type="match status" value="1"/>
</dbReference>